<evidence type="ECO:0000256" key="1">
    <source>
        <dbReference type="ARBA" id="ARBA00004370"/>
    </source>
</evidence>
<protein>
    <submittedName>
        <fullName evidence="6">Uncharacterized protein</fullName>
    </submittedName>
</protein>
<keyword evidence="4 5" id="KW-0472">Membrane</keyword>
<keyword evidence="2 5" id="KW-0812">Transmembrane</keyword>
<evidence type="ECO:0000256" key="5">
    <source>
        <dbReference type="SAM" id="Phobius"/>
    </source>
</evidence>
<reference evidence="6" key="1">
    <citation type="journal article" date="2020" name="Stud. Mycol.">
        <title>101 Dothideomycetes genomes: a test case for predicting lifestyles and emergence of pathogens.</title>
        <authorList>
            <person name="Haridas S."/>
            <person name="Albert R."/>
            <person name="Binder M."/>
            <person name="Bloem J."/>
            <person name="Labutti K."/>
            <person name="Salamov A."/>
            <person name="Andreopoulos B."/>
            <person name="Baker S."/>
            <person name="Barry K."/>
            <person name="Bills G."/>
            <person name="Bluhm B."/>
            <person name="Cannon C."/>
            <person name="Castanera R."/>
            <person name="Culley D."/>
            <person name="Daum C."/>
            <person name="Ezra D."/>
            <person name="Gonzalez J."/>
            <person name="Henrissat B."/>
            <person name="Kuo A."/>
            <person name="Liang C."/>
            <person name="Lipzen A."/>
            <person name="Lutzoni F."/>
            <person name="Magnuson J."/>
            <person name="Mondo S."/>
            <person name="Nolan M."/>
            <person name="Ohm R."/>
            <person name="Pangilinan J."/>
            <person name="Park H.-J."/>
            <person name="Ramirez L."/>
            <person name="Alfaro M."/>
            <person name="Sun H."/>
            <person name="Tritt A."/>
            <person name="Yoshinaga Y."/>
            <person name="Zwiers L.-H."/>
            <person name="Turgeon B."/>
            <person name="Goodwin S."/>
            <person name="Spatafora J."/>
            <person name="Crous P."/>
            <person name="Grigoriev I."/>
        </authorList>
    </citation>
    <scope>NUCLEOTIDE SEQUENCE</scope>
    <source>
        <strain evidence="6">CBS 122367</strain>
    </source>
</reference>
<name>A0A6G1IMU0_9PLEO</name>
<dbReference type="OrthoDB" id="67317at2759"/>
<dbReference type="EMBL" id="MU005602">
    <property type="protein sequence ID" value="KAF2679556.1"/>
    <property type="molecule type" value="Genomic_DNA"/>
</dbReference>
<dbReference type="InterPro" id="IPR056552">
    <property type="entry name" value="Ribonucl_Kappa"/>
</dbReference>
<gene>
    <name evidence="6" type="ORF">K458DRAFT_313848</name>
</gene>
<feature type="transmembrane region" description="Helical" evidence="5">
    <location>
        <begin position="12"/>
        <end position="32"/>
    </location>
</feature>
<dbReference type="Pfam" id="PF23489">
    <property type="entry name" value="V-ATPase_su_f"/>
    <property type="match status" value="1"/>
</dbReference>
<evidence type="ECO:0000256" key="2">
    <source>
        <dbReference type="ARBA" id="ARBA00022692"/>
    </source>
</evidence>
<accession>A0A6G1IMU0</accession>
<comment type="subcellular location">
    <subcellularLocation>
        <location evidence="1">Membrane</location>
    </subcellularLocation>
</comment>
<evidence type="ECO:0000256" key="3">
    <source>
        <dbReference type="ARBA" id="ARBA00022989"/>
    </source>
</evidence>
<organism evidence="6 7">
    <name type="scientific">Lentithecium fluviatile CBS 122367</name>
    <dbReference type="NCBI Taxonomy" id="1168545"/>
    <lineage>
        <taxon>Eukaryota</taxon>
        <taxon>Fungi</taxon>
        <taxon>Dikarya</taxon>
        <taxon>Ascomycota</taxon>
        <taxon>Pezizomycotina</taxon>
        <taxon>Dothideomycetes</taxon>
        <taxon>Pleosporomycetidae</taxon>
        <taxon>Pleosporales</taxon>
        <taxon>Massarineae</taxon>
        <taxon>Lentitheciaceae</taxon>
        <taxon>Lentithecium</taxon>
    </lineage>
</organism>
<dbReference type="GO" id="GO:0016020">
    <property type="term" value="C:membrane"/>
    <property type="evidence" value="ECO:0007669"/>
    <property type="project" value="UniProtKB-SubCell"/>
</dbReference>
<evidence type="ECO:0000313" key="6">
    <source>
        <dbReference type="EMBL" id="KAF2679556.1"/>
    </source>
</evidence>
<proteinExistence type="predicted"/>
<dbReference type="Proteomes" id="UP000799291">
    <property type="component" value="Unassembled WGS sequence"/>
</dbReference>
<evidence type="ECO:0000313" key="7">
    <source>
        <dbReference type="Proteomes" id="UP000799291"/>
    </source>
</evidence>
<sequence>MVKPVVSAMNAWTCVVVSVFAIIILSVIGALFKSGSHTVMGSKEDPEDGGAVAGAVFGAVFIYIGFFVFCGFQALLHMRESRRGAITLS</sequence>
<keyword evidence="3 5" id="KW-1133">Transmembrane helix</keyword>
<keyword evidence="7" id="KW-1185">Reference proteome</keyword>
<evidence type="ECO:0000256" key="4">
    <source>
        <dbReference type="ARBA" id="ARBA00023136"/>
    </source>
</evidence>
<feature type="transmembrane region" description="Helical" evidence="5">
    <location>
        <begin position="52"/>
        <end position="76"/>
    </location>
</feature>
<dbReference type="AlphaFoldDB" id="A0A6G1IMU0"/>